<dbReference type="PANTHER" id="PTHR30405">
    <property type="entry name" value="TRANSPOSASE"/>
    <property type="match status" value="1"/>
</dbReference>
<evidence type="ECO:0000256" key="1">
    <source>
        <dbReference type="ARBA" id="ARBA00008761"/>
    </source>
</evidence>
<proteinExistence type="inferred from homology"/>
<evidence type="ECO:0000313" key="10">
    <source>
        <dbReference type="Proteomes" id="UP000654345"/>
    </source>
</evidence>
<reference evidence="9 10" key="1">
    <citation type="journal article" date="2021" name="Int. J. Syst. Evol. Microbiol.">
        <title>Reticulibacter mediterranei gen. nov., sp. nov., within the new family Reticulibacteraceae fam. nov., and Ktedonospora formicarum gen. nov., sp. nov., Ktedonobacter robiniae sp. nov., Dictyobacter formicarum sp. nov. and Dictyobacter arantiisoli sp. nov., belonging to the class Ktedonobacteria.</title>
        <authorList>
            <person name="Yabe S."/>
            <person name="Zheng Y."/>
            <person name="Wang C.M."/>
            <person name="Sakai Y."/>
            <person name="Abe K."/>
            <person name="Yokota A."/>
            <person name="Donadio S."/>
            <person name="Cavaletti L."/>
            <person name="Monciardini P."/>
        </authorList>
    </citation>
    <scope>NUCLEOTIDE SEQUENCE [LARGE SCALE GENOMIC DNA]</scope>
    <source>
        <strain evidence="9 10">SOSP1-30</strain>
    </source>
</reference>
<name>A0ABQ3UQA2_9CHLR</name>
<dbReference type="EMBL" id="BNJG01000001">
    <property type="protein sequence ID" value="GHO54847.1"/>
    <property type="molecule type" value="Genomic_DNA"/>
</dbReference>
<organism evidence="9 10">
    <name type="scientific">Ktedonobacter robiniae</name>
    <dbReference type="NCBI Taxonomy" id="2778365"/>
    <lineage>
        <taxon>Bacteria</taxon>
        <taxon>Bacillati</taxon>
        <taxon>Chloroflexota</taxon>
        <taxon>Ktedonobacteria</taxon>
        <taxon>Ktedonobacterales</taxon>
        <taxon>Ktedonobacteraceae</taxon>
        <taxon>Ktedonobacter</taxon>
    </lineage>
</organism>
<feature type="region of interest" description="Disordered" evidence="6">
    <location>
        <begin position="313"/>
        <end position="334"/>
    </location>
</feature>
<feature type="domain" description="Probable transposase IS891/IS1136/IS1341" evidence="7">
    <location>
        <begin position="204"/>
        <end position="306"/>
    </location>
</feature>
<evidence type="ECO:0000313" key="9">
    <source>
        <dbReference type="EMBL" id="GHO54847.1"/>
    </source>
</evidence>
<feature type="domain" description="Cas12f1-like TNB" evidence="8">
    <location>
        <begin position="346"/>
        <end position="413"/>
    </location>
</feature>
<keyword evidence="10" id="KW-1185">Reference proteome</keyword>
<dbReference type="Proteomes" id="UP000654345">
    <property type="component" value="Unassembled WGS sequence"/>
</dbReference>
<evidence type="ECO:0000259" key="7">
    <source>
        <dbReference type="Pfam" id="PF01385"/>
    </source>
</evidence>
<feature type="compositionally biased region" description="Basic residues" evidence="6">
    <location>
        <begin position="313"/>
        <end position="324"/>
    </location>
</feature>
<dbReference type="NCBIfam" id="NF040570">
    <property type="entry name" value="guided_TnpB"/>
    <property type="match status" value="1"/>
</dbReference>
<comment type="similarity">
    <text evidence="1">In the C-terminal section; belongs to the transposase 35 family.</text>
</comment>
<dbReference type="InterPro" id="IPR010095">
    <property type="entry name" value="Cas12f1-like_TNB"/>
</dbReference>
<evidence type="ECO:0000256" key="3">
    <source>
        <dbReference type="ARBA" id="ARBA00022578"/>
    </source>
</evidence>
<gene>
    <name evidence="9" type="ORF">KSB_33220</name>
</gene>
<evidence type="ECO:0000256" key="5">
    <source>
        <dbReference type="ARBA" id="ARBA00023172"/>
    </source>
</evidence>
<comment type="caution">
    <text evidence="9">The sequence shown here is derived from an EMBL/GenBank/DDBJ whole genome shotgun (WGS) entry which is preliminary data.</text>
</comment>
<dbReference type="Pfam" id="PF01385">
    <property type="entry name" value="OrfB_IS605"/>
    <property type="match status" value="1"/>
</dbReference>
<dbReference type="InterPro" id="IPR001959">
    <property type="entry name" value="Transposase"/>
</dbReference>
<comment type="similarity">
    <text evidence="2">In the N-terminal section; belongs to the transposase 2 family.</text>
</comment>
<evidence type="ECO:0000259" key="8">
    <source>
        <dbReference type="Pfam" id="PF07282"/>
    </source>
</evidence>
<dbReference type="Pfam" id="PF07282">
    <property type="entry name" value="Cas12f1-like_TNB"/>
    <property type="match status" value="1"/>
</dbReference>
<evidence type="ECO:0000256" key="2">
    <source>
        <dbReference type="ARBA" id="ARBA00011044"/>
    </source>
</evidence>
<dbReference type="RefSeq" id="WP_201371513.1">
    <property type="nucleotide sequence ID" value="NZ_BNJG01000001.1"/>
</dbReference>
<sequence>MHTRKALTRIGEHGTFVLTEQVITAKLKLHATPEQFAALRATQLAYRDALNFVSRYAFEHGKMSNQRRLQDGTYDDLRARYGLPAQMACNVARQVGATYKGLWTKVRTNAELRRAGMTRKRYKGLDQAPKHLSPTLTYNHQRDYGFKHEQQVSILTLSGRMIVPYSGYGKHVALIKQGARIAAAKLWYDQSRKCFYLLVSLQIELPEPTFEQYNQLVGVDVGIRYLAVTSTATGDPCFFSGKQAKQRANHYARLRKRLQRKGTRGSKRTIRRIEQRERRLKRQANHHIAKQIVTTHQEALIGLEDLTGIRERTKVRKRKRKKGSKGTEPATPKMRRANRVCSQWSFAELHALIAYKAVLGGSLAIKVEAQYTSQACPKCGYTHKDNRPNKGLVFHCGSCHYELHADLVGARNLVMRTLFLRQDWGKTGQLSVAPDTSDREAKAERLRRYSELRWS</sequence>
<accession>A0ABQ3UQA2</accession>
<keyword evidence="3" id="KW-0815">Transposition</keyword>
<dbReference type="PANTHER" id="PTHR30405:SF11">
    <property type="entry name" value="RNA-GUIDED DNA ENDONUCLEASE RV2885C-RELATED"/>
    <property type="match status" value="1"/>
</dbReference>
<evidence type="ECO:0000256" key="6">
    <source>
        <dbReference type="SAM" id="MobiDB-lite"/>
    </source>
</evidence>
<dbReference type="InterPro" id="IPR051399">
    <property type="entry name" value="RNA-guided_DNA_endo/Transpos"/>
</dbReference>
<keyword evidence="5" id="KW-0233">DNA recombination</keyword>
<keyword evidence="4" id="KW-0238">DNA-binding</keyword>
<evidence type="ECO:0000256" key="4">
    <source>
        <dbReference type="ARBA" id="ARBA00023125"/>
    </source>
</evidence>
<protein>
    <submittedName>
        <fullName evidence="9">Transposase</fullName>
    </submittedName>
</protein>